<dbReference type="GeneID" id="64704291"/>
<evidence type="ECO:0000313" key="3">
    <source>
        <dbReference type="Proteomes" id="UP000823399"/>
    </source>
</evidence>
<reference evidence="2" key="1">
    <citation type="journal article" date="2020" name="New Phytol.">
        <title>Comparative genomics reveals dynamic genome evolution in host specialist ectomycorrhizal fungi.</title>
        <authorList>
            <person name="Lofgren L.A."/>
            <person name="Nguyen N.H."/>
            <person name="Vilgalys R."/>
            <person name="Ruytinx J."/>
            <person name="Liao H.L."/>
            <person name="Branco S."/>
            <person name="Kuo A."/>
            <person name="LaButti K."/>
            <person name="Lipzen A."/>
            <person name="Andreopoulos W."/>
            <person name="Pangilinan J."/>
            <person name="Riley R."/>
            <person name="Hundley H."/>
            <person name="Na H."/>
            <person name="Barry K."/>
            <person name="Grigoriev I.V."/>
            <person name="Stajich J.E."/>
            <person name="Kennedy P.G."/>
        </authorList>
    </citation>
    <scope>NUCLEOTIDE SEQUENCE</scope>
    <source>
        <strain evidence="2">FC423</strain>
    </source>
</reference>
<evidence type="ECO:0000256" key="1">
    <source>
        <dbReference type="SAM" id="MobiDB-lite"/>
    </source>
</evidence>
<organism evidence="2 3">
    <name type="scientific">Suillus discolor</name>
    <dbReference type="NCBI Taxonomy" id="1912936"/>
    <lineage>
        <taxon>Eukaryota</taxon>
        <taxon>Fungi</taxon>
        <taxon>Dikarya</taxon>
        <taxon>Basidiomycota</taxon>
        <taxon>Agaricomycotina</taxon>
        <taxon>Agaricomycetes</taxon>
        <taxon>Agaricomycetidae</taxon>
        <taxon>Boletales</taxon>
        <taxon>Suillineae</taxon>
        <taxon>Suillaceae</taxon>
        <taxon>Suillus</taxon>
    </lineage>
</organism>
<feature type="compositionally biased region" description="Basic and acidic residues" evidence="1">
    <location>
        <begin position="211"/>
        <end position="222"/>
    </location>
</feature>
<feature type="compositionally biased region" description="Pro residues" evidence="1">
    <location>
        <begin position="157"/>
        <end position="166"/>
    </location>
</feature>
<feature type="region of interest" description="Disordered" evidence="1">
    <location>
        <begin position="120"/>
        <end position="177"/>
    </location>
</feature>
<feature type="compositionally biased region" description="Basic and acidic residues" evidence="1">
    <location>
        <begin position="285"/>
        <end position="300"/>
    </location>
</feature>
<feature type="region of interest" description="Disordered" evidence="1">
    <location>
        <begin position="273"/>
        <end position="300"/>
    </location>
</feature>
<dbReference type="Proteomes" id="UP000823399">
    <property type="component" value="Unassembled WGS sequence"/>
</dbReference>
<accession>A0A9P7EYC9</accession>
<gene>
    <name evidence="2" type="ORF">F5147DRAFT_777817</name>
</gene>
<keyword evidence="3" id="KW-1185">Reference proteome</keyword>
<feature type="region of interest" description="Disordered" evidence="1">
    <location>
        <begin position="203"/>
        <end position="241"/>
    </location>
</feature>
<dbReference type="AlphaFoldDB" id="A0A9P7EYC9"/>
<dbReference type="OrthoDB" id="2684913at2759"/>
<sequence>MSYNPNTSAAAATANQALIVLLDTLNELVEQVLCLQSEEDKMRLSCTIAFQLNNAVHSHLTLATYIPLCLMSMAAEVHHSQRGTAQLVQVSDWSRVGNNKDICQDHPLYSKTLDPSPTITIPAGSTSAPALAGSSSAPEPAGLSTLALAGPSSAPEPAGPCTPAPAGPTSSLAPAQTSVSPITTLPVPSIVINIPGVKSKRILSDTNTDSDGVHIEKGHDQVKGTGKARVRSPSSDDNTQEITMKDATHDPEVNPWQQTQNLLKKKIPVVDIRTRPMPPSNTRNEAADHAECKPEEDVESIGDKQKLCLDQVKDTKPSMSDAQHLGTDKDKKGKHPQPVRHPVITIRTAHTHPSQQPISSSIRPCTRCIAMDVECQSWLTKKGLVACTCGDCNQWRMKCIRPMQPDVPAITVPILLVAPITTRLKATRVAKQAKQSRQCKGKSVMSGCVPTQSFFVIDTQQPSPIPEKPNADVEMLNDAPTVPSAAPVPSDDDFPKNHWIEPWMIVSYLPHHLRRHQMRSGTLLSIRLALKGPPPLPPLPCPFSLISLPII</sequence>
<dbReference type="RefSeq" id="XP_041288711.1">
    <property type="nucleotide sequence ID" value="XM_041442032.1"/>
</dbReference>
<name>A0A9P7EYC9_9AGAM</name>
<feature type="compositionally biased region" description="Low complexity" evidence="1">
    <location>
        <begin position="122"/>
        <end position="156"/>
    </location>
</feature>
<protein>
    <submittedName>
        <fullName evidence="2">Uncharacterized protein</fullName>
    </submittedName>
</protein>
<dbReference type="EMBL" id="JABBWM010000063">
    <property type="protein sequence ID" value="KAG2097953.1"/>
    <property type="molecule type" value="Genomic_DNA"/>
</dbReference>
<feature type="compositionally biased region" description="Polar residues" evidence="1">
    <location>
        <begin position="232"/>
        <end position="241"/>
    </location>
</feature>
<feature type="region of interest" description="Disordered" evidence="1">
    <location>
        <begin position="313"/>
        <end position="337"/>
    </location>
</feature>
<evidence type="ECO:0000313" key="2">
    <source>
        <dbReference type="EMBL" id="KAG2097953.1"/>
    </source>
</evidence>
<proteinExistence type="predicted"/>
<comment type="caution">
    <text evidence="2">The sequence shown here is derived from an EMBL/GenBank/DDBJ whole genome shotgun (WGS) entry which is preliminary data.</text>
</comment>